<dbReference type="InterPro" id="IPR024869">
    <property type="entry name" value="FAM20"/>
</dbReference>
<keyword evidence="8" id="KW-0479">Metal-binding</keyword>
<keyword evidence="8" id="KW-0464">Manganese</keyword>
<feature type="binding site" evidence="7">
    <location>
        <position position="401"/>
    </location>
    <ligand>
        <name>ATP</name>
        <dbReference type="ChEBI" id="CHEBI:30616"/>
    </ligand>
</feature>
<keyword evidence="3" id="KW-0333">Golgi apparatus</keyword>
<feature type="active site" evidence="6">
    <location>
        <position position="396"/>
    </location>
</feature>
<protein>
    <submittedName>
        <fullName evidence="12">Pseudokinase FAM20A</fullName>
    </submittedName>
</protein>
<evidence type="ECO:0000313" key="11">
    <source>
        <dbReference type="Proteomes" id="UP001652622"/>
    </source>
</evidence>
<keyword evidence="11" id="KW-1185">Reference proteome</keyword>
<name>A0A6P9BBB3_PANGU</name>
<dbReference type="RefSeq" id="XP_034268582.1">
    <property type="nucleotide sequence ID" value="XM_034412691.1"/>
</dbReference>
<dbReference type="GO" id="GO:0043539">
    <property type="term" value="F:protein serine/threonine kinase activator activity"/>
    <property type="evidence" value="ECO:0007669"/>
    <property type="project" value="TreeGrafter"/>
</dbReference>
<evidence type="ECO:0000313" key="12">
    <source>
        <dbReference type="RefSeq" id="XP_034268582.1"/>
    </source>
</evidence>
<evidence type="ECO:0000256" key="6">
    <source>
        <dbReference type="PIRSR" id="PIRSR624869-1"/>
    </source>
</evidence>
<dbReference type="OrthoDB" id="8583677at2759"/>
<sequence>MLGTRRDRLLILLLLGALLSADFYFHLWPQMRRRLGPAETVEPRCSCPAEAAAAATAAAAPKLRTRPPAGASANRSSQANHSKLRRLFAHPLYSAPERPAEKLLNGQETLRYYRRKIARWNRRHQVYREERNLTVGSVVQLRHEASWFQFHLGINRHALYPRASSMVDQLLRDTQKFSTISADYSQDEKALLGACDCSQIVKPSGVHLKLVLRFQDFGKAMFKPMRQKRDEETPEDFFYFVDFQRHNAEIAAFHLDRILDFRRVPPAAGRMINVTKEILEITKNEILQSVFFISPASNVCFFAKCPYMCKTEYAVCGNPHLLEGSLSVFLPSLNLAPRISIPNPWIRSYTFAGKEEWEVNPLYCNTVKEIYPYSSGSRLLNIIDMAIFDFLIGNMDRHHYEMFTKFGDDGFLLHLDNARGFGKHSYDEISILAPLKQCCIIKKITLLRLQLLAKSDYKLSDIMRESLLQDRLAPVLTEAHLLALDRRLQIILKTVEKCIEAFGEDTVVADTKPLEPVAFDRMTQPS</sequence>
<dbReference type="InParanoid" id="A0A6P9BBB3"/>
<dbReference type="CDD" id="cd10469">
    <property type="entry name" value="FAM20A_C"/>
    <property type="match status" value="1"/>
</dbReference>
<dbReference type="OMA" id="PLTQCCI"/>
<comment type="similarity">
    <text evidence="2">Belongs to the FAM20 family.</text>
</comment>
<gene>
    <name evidence="12" type="primary">FAM20A</name>
</gene>
<dbReference type="Proteomes" id="UP001652622">
    <property type="component" value="Unplaced"/>
</dbReference>
<evidence type="ECO:0000256" key="9">
    <source>
        <dbReference type="SAM" id="MobiDB-lite"/>
    </source>
</evidence>
<proteinExistence type="inferred from homology"/>
<dbReference type="PANTHER" id="PTHR12450">
    <property type="entry name" value="DENTIN MATRIX PROTEIN 4 PROTEIN FAM20"/>
    <property type="match status" value="1"/>
</dbReference>
<keyword evidence="5" id="KW-0325">Glycoprotein</keyword>
<feature type="binding site" evidence="7">
    <location>
        <position position="223"/>
    </location>
    <ligand>
        <name>ATP</name>
        <dbReference type="ChEBI" id="CHEBI:30616"/>
    </ligand>
</feature>
<evidence type="ECO:0000256" key="4">
    <source>
        <dbReference type="ARBA" id="ARBA00023157"/>
    </source>
</evidence>
<dbReference type="InterPro" id="IPR009581">
    <property type="entry name" value="FAM20_C"/>
</dbReference>
<keyword evidence="7" id="KW-0067">ATP-binding</keyword>
<evidence type="ECO:0000259" key="10">
    <source>
        <dbReference type="Pfam" id="PF06702"/>
    </source>
</evidence>
<keyword evidence="4" id="KW-1015">Disulfide bond</keyword>
<evidence type="ECO:0000256" key="8">
    <source>
        <dbReference type="PIRSR" id="PIRSR624869-3"/>
    </source>
</evidence>
<evidence type="ECO:0000256" key="7">
    <source>
        <dbReference type="PIRSR" id="PIRSR624869-2"/>
    </source>
</evidence>
<evidence type="ECO:0000256" key="1">
    <source>
        <dbReference type="ARBA" id="ARBA00004555"/>
    </source>
</evidence>
<dbReference type="KEGG" id="pgut:117662937"/>
<dbReference type="GeneID" id="117662937"/>
<dbReference type="PANTHER" id="PTHR12450:SF12">
    <property type="entry name" value="PSEUDOKINASE FAM20A"/>
    <property type="match status" value="1"/>
</dbReference>
<feature type="binding site" evidence="8">
    <location>
        <position position="416"/>
    </location>
    <ligand>
        <name>Mn(2+)</name>
        <dbReference type="ChEBI" id="CHEBI:29035"/>
    </ligand>
</feature>
<comment type="subcellular location">
    <subcellularLocation>
        <location evidence="1">Golgi apparatus</location>
    </subcellularLocation>
</comment>
<evidence type="ECO:0000256" key="2">
    <source>
        <dbReference type="ARBA" id="ARBA00006557"/>
    </source>
</evidence>
<dbReference type="GO" id="GO:0046872">
    <property type="term" value="F:metal ion binding"/>
    <property type="evidence" value="ECO:0007669"/>
    <property type="project" value="UniProtKB-KW"/>
</dbReference>
<reference evidence="12" key="1">
    <citation type="submission" date="2025-08" db="UniProtKB">
        <authorList>
            <consortium name="RefSeq"/>
        </authorList>
    </citation>
    <scope>IDENTIFICATION</scope>
    <source>
        <tissue evidence="12">Blood</tissue>
    </source>
</reference>
<feature type="binding site" evidence="7">
    <location>
        <begin position="327"/>
        <end position="330"/>
    </location>
    <ligand>
        <name>ATP</name>
        <dbReference type="ChEBI" id="CHEBI:30616"/>
    </ligand>
</feature>
<accession>A0A6P9BBB3</accession>
<evidence type="ECO:0000256" key="5">
    <source>
        <dbReference type="ARBA" id="ARBA00023180"/>
    </source>
</evidence>
<feature type="domain" description="FAM20 C-terminal" evidence="10">
    <location>
        <begin position="291"/>
        <end position="507"/>
    </location>
</feature>
<dbReference type="CTD" id="54757"/>
<organism evidence="11 12">
    <name type="scientific">Pantherophis guttatus</name>
    <name type="common">Corn snake</name>
    <name type="synonym">Elaphe guttata</name>
    <dbReference type="NCBI Taxonomy" id="94885"/>
    <lineage>
        <taxon>Eukaryota</taxon>
        <taxon>Metazoa</taxon>
        <taxon>Chordata</taxon>
        <taxon>Craniata</taxon>
        <taxon>Vertebrata</taxon>
        <taxon>Euteleostomi</taxon>
        <taxon>Lepidosauria</taxon>
        <taxon>Squamata</taxon>
        <taxon>Bifurcata</taxon>
        <taxon>Unidentata</taxon>
        <taxon>Episquamata</taxon>
        <taxon>Toxicofera</taxon>
        <taxon>Serpentes</taxon>
        <taxon>Colubroidea</taxon>
        <taxon>Colubridae</taxon>
        <taxon>Colubrinae</taxon>
        <taxon>Pantherophis</taxon>
    </lineage>
</organism>
<comment type="cofactor">
    <cofactor evidence="8">
        <name>Mn(2+)</name>
        <dbReference type="ChEBI" id="CHEBI:29035"/>
    </cofactor>
</comment>
<evidence type="ECO:0000256" key="3">
    <source>
        <dbReference type="ARBA" id="ARBA00023034"/>
    </source>
</evidence>
<dbReference type="AlphaFoldDB" id="A0A6P9BBB3"/>
<keyword evidence="7" id="KW-0547">Nucleotide-binding</keyword>
<feature type="binding site" evidence="7">
    <location>
        <position position="416"/>
    </location>
    <ligand>
        <name>ATP</name>
        <dbReference type="ChEBI" id="CHEBI:30616"/>
    </ligand>
</feature>
<feature type="region of interest" description="Disordered" evidence="9">
    <location>
        <begin position="58"/>
        <end position="81"/>
    </location>
</feature>
<dbReference type="GO" id="GO:0070166">
    <property type="term" value="P:enamel mineralization"/>
    <property type="evidence" value="ECO:0007669"/>
    <property type="project" value="TreeGrafter"/>
</dbReference>
<dbReference type="Pfam" id="PF06702">
    <property type="entry name" value="Fam20C"/>
    <property type="match status" value="1"/>
</dbReference>
<dbReference type="GO" id="GO:0005524">
    <property type="term" value="F:ATP binding"/>
    <property type="evidence" value="ECO:0007669"/>
    <property type="project" value="UniProtKB-KW"/>
</dbReference>
<dbReference type="GO" id="GO:0005794">
    <property type="term" value="C:Golgi apparatus"/>
    <property type="evidence" value="ECO:0007669"/>
    <property type="project" value="UniProtKB-SubCell"/>
</dbReference>